<keyword evidence="2" id="KW-1185">Reference proteome</keyword>
<sequence length="117" mass="13998">MSLYEKARQDSRREEQKDSKNNTLTREKKVKAQAEYTKEDKQVKRNIRADKQKYVEHLATTAEKASKEGNMKQLCQTTNKLAWKYNKSERPVRDKEGKTITEIQEQRKRWVEYSKNS</sequence>
<reference evidence="1 2" key="1">
    <citation type="submission" date="2018-11" db="EMBL/GenBank/DDBJ databases">
        <authorList>
            <consortium name="Pathogen Informatics"/>
        </authorList>
    </citation>
    <scope>NUCLEOTIDE SEQUENCE [LARGE SCALE GENOMIC DNA]</scope>
    <source>
        <strain evidence="1 2">Zambia</strain>
    </source>
</reference>
<gene>
    <name evidence="1" type="ORF">SMRZ_LOCUS10433</name>
</gene>
<evidence type="ECO:0000313" key="2">
    <source>
        <dbReference type="Proteomes" id="UP000277204"/>
    </source>
</evidence>
<proteinExistence type="predicted"/>
<accession>A0A183M309</accession>
<dbReference type="AlphaFoldDB" id="A0A183M309"/>
<organism evidence="1 2">
    <name type="scientific">Schistosoma margrebowiei</name>
    <dbReference type="NCBI Taxonomy" id="48269"/>
    <lineage>
        <taxon>Eukaryota</taxon>
        <taxon>Metazoa</taxon>
        <taxon>Spiralia</taxon>
        <taxon>Lophotrochozoa</taxon>
        <taxon>Platyhelminthes</taxon>
        <taxon>Trematoda</taxon>
        <taxon>Digenea</taxon>
        <taxon>Strigeidida</taxon>
        <taxon>Schistosomatoidea</taxon>
        <taxon>Schistosomatidae</taxon>
        <taxon>Schistosoma</taxon>
    </lineage>
</organism>
<evidence type="ECO:0000313" key="1">
    <source>
        <dbReference type="EMBL" id="VDO90337.1"/>
    </source>
</evidence>
<dbReference type="EMBL" id="UZAI01005392">
    <property type="protein sequence ID" value="VDO90337.1"/>
    <property type="molecule type" value="Genomic_DNA"/>
</dbReference>
<dbReference type="Proteomes" id="UP000277204">
    <property type="component" value="Unassembled WGS sequence"/>
</dbReference>
<protein>
    <submittedName>
        <fullName evidence="1">Uncharacterized protein</fullName>
    </submittedName>
</protein>
<name>A0A183M309_9TREM</name>